<accession>A0A226E7Y8</accession>
<dbReference type="Proteomes" id="UP000198287">
    <property type="component" value="Unassembled WGS sequence"/>
</dbReference>
<sequence length="235" mass="26491">MEFLTDITCWSLFKGFELCQSLARVLIKVIFPLVKWHVDRTLTSLGVNVEGRGPLGIEVHNETEFYLRLAVGRHFGLFEAHMDKVCTINDIKAFAIRGLKTGRNKEYLHPFSNILGWFNLQTRSKVWQVGIEHYDVGNDIYESMLDKNMHNVFLAMDHPLASFECKPHRAEKAANGTIATNPITFPRTPPHGGGDDADWAIADLMPFGDVGVLGEYTKSMERFHSMAPFAPATPL</sequence>
<evidence type="ECO:0000313" key="2">
    <source>
        <dbReference type="Proteomes" id="UP000198287"/>
    </source>
</evidence>
<dbReference type="EMBL" id="LNIX01000005">
    <property type="protein sequence ID" value="OXA53652.1"/>
    <property type="molecule type" value="Genomic_DNA"/>
</dbReference>
<comment type="caution">
    <text evidence="1">The sequence shown here is derived from an EMBL/GenBank/DDBJ whole genome shotgun (WGS) entry which is preliminary data.</text>
</comment>
<evidence type="ECO:0000313" key="1">
    <source>
        <dbReference type="EMBL" id="OXA53652.1"/>
    </source>
</evidence>
<reference evidence="1 2" key="1">
    <citation type="submission" date="2015-12" db="EMBL/GenBank/DDBJ databases">
        <title>The genome of Folsomia candida.</title>
        <authorList>
            <person name="Faddeeva A."/>
            <person name="Derks M.F."/>
            <person name="Anvar Y."/>
            <person name="Smit S."/>
            <person name="Van Straalen N."/>
            <person name="Roelofs D."/>
        </authorList>
    </citation>
    <scope>NUCLEOTIDE SEQUENCE [LARGE SCALE GENOMIC DNA]</scope>
    <source>
        <strain evidence="1 2">VU population</strain>
        <tissue evidence="1">Whole body</tissue>
    </source>
</reference>
<protein>
    <submittedName>
        <fullName evidence="1">Cyclopropane-fatty-acyl-phospholipid synthase</fullName>
    </submittedName>
</protein>
<organism evidence="1 2">
    <name type="scientific">Folsomia candida</name>
    <name type="common">Springtail</name>
    <dbReference type="NCBI Taxonomy" id="158441"/>
    <lineage>
        <taxon>Eukaryota</taxon>
        <taxon>Metazoa</taxon>
        <taxon>Ecdysozoa</taxon>
        <taxon>Arthropoda</taxon>
        <taxon>Hexapoda</taxon>
        <taxon>Collembola</taxon>
        <taxon>Entomobryomorpha</taxon>
        <taxon>Isotomoidea</taxon>
        <taxon>Isotomidae</taxon>
        <taxon>Proisotominae</taxon>
        <taxon>Folsomia</taxon>
    </lineage>
</organism>
<keyword evidence="2" id="KW-1185">Reference proteome</keyword>
<name>A0A226E7Y8_FOLCA</name>
<proteinExistence type="predicted"/>
<gene>
    <name evidence="1" type="ORF">Fcan01_11423</name>
</gene>
<dbReference type="OrthoDB" id="8300214at2759"/>
<dbReference type="AlphaFoldDB" id="A0A226E7Y8"/>